<evidence type="ECO:0008006" key="3">
    <source>
        <dbReference type="Google" id="ProtNLM"/>
    </source>
</evidence>
<comment type="caution">
    <text evidence="1">The sequence shown here is derived from an EMBL/GenBank/DDBJ whole genome shotgun (WGS) entry which is preliminary data.</text>
</comment>
<dbReference type="PANTHER" id="PTHR43845:SF1">
    <property type="entry name" value="BLR5969 PROTEIN"/>
    <property type="match status" value="1"/>
</dbReference>
<dbReference type="PANTHER" id="PTHR43845">
    <property type="entry name" value="BLR5969 PROTEIN"/>
    <property type="match status" value="1"/>
</dbReference>
<proteinExistence type="predicted"/>
<keyword evidence="2" id="KW-1185">Reference proteome</keyword>
<protein>
    <recommendedName>
        <fullName evidence="3">AMP-dependent synthetase/ligase domain-containing protein</fullName>
    </recommendedName>
</protein>
<dbReference type="Gene3D" id="3.40.50.12780">
    <property type="entry name" value="N-terminal domain of ligase-like"/>
    <property type="match status" value="1"/>
</dbReference>
<accession>A0A553I1I7</accession>
<sequence length="462" mass="52058">MDLETYSLTDVLAIAKIHPFYNREREYPPDASAIQIARKQAAEHSAELDLKGFPLLWKKHLTIERLVNDTSSANTYRHSIYASISGGGFGGQPLFFATDTDENRRQRARYGQFLREIGVVTLGDWVLSVHSAGELYRALDLTLEVLENAGASALSVGKNVPVHAVPTLLAKYHVNVLTGDSSQIIKIIHHVSTLPREKRNRINLNKVIYTSELLTPAQRAYIGLVLGPIKICSMFATAEAGPWAGNNPDITGESISAASIDFIFDTRTTFIEIFPFTCTQDDTSIPNPLPDGERGIVVQTSLSRLRNPLVRYVTGDVGSLHPLPDRARALLSETSWRHFRILRLTGRDRRFSFDWDGEYIEFENLEAIMSSERAILQWQVIIGKIELSRESSLEVRVLCVTQDEDTISTKEAITNRITTFLHVYDMNSHRFKLRFVESIDDFERSDTGSKIIKFIDRYGGPE</sequence>
<name>A0A553I1I7_9PEZI</name>
<dbReference type="Proteomes" id="UP000319160">
    <property type="component" value="Unassembled WGS sequence"/>
</dbReference>
<evidence type="ECO:0000313" key="2">
    <source>
        <dbReference type="Proteomes" id="UP000319160"/>
    </source>
</evidence>
<reference evidence="2" key="1">
    <citation type="submission" date="2019-06" db="EMBL/GenBank/DDBJ databases">
        <title>Draft genome sequence of the griseofulvin-producing fungus Xylaria cubensis strain G536.</title>
        <authorList>
            <person name="Mead M.E."/>
            <person name="Raja H.A."/>
            <person name="Steenwyk J.L."/>
            <person name="Knowles S.L."/>
            <person name="Oberlies N.H."/>
            <person name="Rokas A."/>
        </authorList>
    </citation>
    <scope>NUCLEOTIDE SEQUENCE [LARGE SCALE GENOMIC DNA]</scope>
    <source>
        <strain evidence="2">G536</strain>
    </source>
</reference>
<organism evidence="1 2">
    <name type="scientific">Xylaria flabelliformis</name>
    <dbReference type="NCBI Taxonomy" id="2512241"/>
    <lineage>
        <taxon>Eukaryota</taxon>
        <taxon>Fungi</taxon>
        <taxon>Dikarya</taxon>
        <taxon>Ascomycota</taxon>
        <taxon>Pezizomycotina</taxon>
        <taxon>Sordariomycetes</taxon>
        <taxon>Xylariomycetidae</taxon>
        <taxon>Xylariales</taxon>
        <taxon>Xylariaceae</taxon>
        <taxon>Xylaria</taxon>
    </lineage>
</organism>
<evidence type="ECO:0000313" key="1">
    <source>
        <dbReference type="EMBL" id="TRX94073.1"/>
    </source>
</evidence>
<dbReference type="OrthoDB" id="10047078at2759"/>
<dbReference type="SUPFAM" id="SSF56801">
    <property type="entry name" value="Acetyl-CoA synthetase-like"/>
    <property type="match status" value="1"/>
</dbReference>
<dbReference type="AlphaFoldDB" id="A0A553I1I7"/>
<dbReference type="EMBL" id="VFLP01000025">
    <property type="protein sequence ID" value="TRX94073.1"/>
    <property type="molecule type" value="Genomic_DNA"/>
</dbReference>
<dbReference type="InterPro" id="IPR042099">
    <property type="entry name" value="ANL_N_sf"/>
</dbReference>
<gene>
    <name evidence="1" type="ORF">FHL15_005151</name>
</gene>